<evidence type="ECO:0000313" key="1">
    <source>
        <dbReference type="EMBL" id="POM25682.1"/>
    </source>
</evidence>
<dbReference type="PIRSF" id="PIRSF028743">
    <property type="entry name" value="GvpO_protein"/>
    <property type="match status" value="1"/>
</dbReference>
<dbReference type="EMBL" id="MTBP01000001">
    <property type="protein sequence ID" value="POM25682.1"/>
    <property type="molecule type" value="Genomic_DNA"/>
</dbReference>
<accession>A0A2P4UKW7</accession>
<dbReference type="RefSeq" id="WP_103560754.1">
    <property type="nucleotide sequence ID" value="NZ_MTBP01000001.1"/>
</dbReference>
<protein>
    <submittedName>
        <fullName evidence="1">Gas vesicle synthesis protein GvpO</fullName>
    </submittedName>
</protein>
<keyword evidence="2" id="KW-1185">Reference proteome</keyword>
<dbReference type="Pfam" id="PF05800">
    <property type="entry name" value="GvpO"/>
    <property type="match status" value="1"/>
</dbReference>
<proteinExistence type="predicted"/>
<evidence type="ECO:0000313" key="2">
    <source>
        <dbReference type="Proteomes" id="UP000242367"/>
    </source>
</evidence>
<organism evidence="1 2">
    <name type="scientific">Actinomadura rubteroloni</name>
    <dbReference type="NCBI Taxonomy" id="1926885"/>
    <lineage>
        <taxon>Bacteria</taxon>
        <taxon>Bacillati</taxon>
        <taxon>Actinomycetota</taxon>
        <taxon>Actinomycetes</taxon>
        <taxon>Streptosporangiales</taxon>
        <taxon>Thermomonosporaceae</taxon>
        <taxon>Actinomadura</taxon>
    </lineage>
</organism>
<reference evidence="1 2" key="1">
    <citation type="journal article" date="2017" name="Chemistry">
        <title>Isolation, Biosynthesis and Chemical Modifications of Rubterolones A-F: Rare Tropolone Alkaloids from Actinomadura sp. 5-2.</title>
        <authorList>
            <person name="Guo H."/>
            <person name="Benndorf R."/>
            <person name="Leichnitz D."/>
            <person name="Klassen J.L."/>
            <person name="Vollmers J."/>
            <person name="Gorls H."/>
            <person name="Steinacker M."/>
            <person name="Weigel C."/>
            <person name="Dahse H.M."/>
            <person name="Kaster A.K."/>
            <person name="de Beer Z.W."/>
            <person name="Poulsen M."/>
            <person name="Beemelmanns C."/>
        </authorList>
    </citation>
    <scope>NUCLEOTIDE SEQUENCE [LARGE SCALE GENOMIC DNA]</scope>
    <source>
        <strain evidence="1 2">5-2</strain>
    </source>
</reference>
<dbReference type="InterPro" id="IPR008634">
    <property type="entry name" value="Gas-vesicle_GvpO"/>
</dbReference>
<sequence>MNETERNGDSPGRKLSAVARVRKARDQFVELTGHEPESVSALRRAEDGWEIRFEVLELARVPDTMSLLASYRVTLDDDGELLAYERCHRYTRGQADRS</sequence>
<dbReference type="Proteomes" id="UP000242367">
    <property type="component" value="Unassembled WGS sequence"/>
</dbReference>
<name>A0A2P4UKW7_9ACTN</name>
<dbReference type="GO" id="GO:0031412">
    <property type="term" value="P:gas vesicle organization"/>
    <property type="evidence" value="ECO:0007669"/>
    <property type="project" value="InterPro"/>
</dbReference>
<dbReference type="AlphaFoldDB" id="A0A2P4UKW7"/>
<comment type="caution">
    <text evidence="1">The sequence shown here is derived from an EMBL/GenBank/DDBJ whole genome shotgun (WGS) entry which is preliminary data.</text>
</comment>
<gene>
    <name evidence="1" type="ORF">BTM25_00650</name>
</gene>